<comment type="caution">
    <text evidence="1">The sequence shown here is derived from an EMBL/GenBank/DDBJ whole genome shotgun (WGS) entry which is preliminary data.</text>
</comment>
<accession>A0A812UWP4</accession>
<protein>
    <submittedName>
        <fullName evidence="1">Uncharacterized protein</fullName>
    </submittedName>
</protein>
<keyword evidence="2" id="KW-1185">Reference proteome</keyword>
<dbReference type="Proteomes" id="UP000604046">
    <property type="component" value="Unassembled WGS sequence"/>
</dbReference>
<organism evidence="1 2">
    <name type="scientific">Symbiodinium natans</name>
    <dbReference type="NCBI Taxonomy" id="878477"/>
    <lineage>
        <taxon>Eukaryota</taxon>
        <taxon>Sar</taxon>
        <taxon>Alveolata</taxon>
        <taxon>Dinophyceae</taxon>
        <taxon>Suessiales</taxon>
        <taxon>Symbiodiniaceae</taxon>
        <taxon>Symbiodinium</taxon>
    </lineage>
</organism>
<proteinExistence type="predicted"/>
<reference evidence="1" key="1">
    <citation type="submission" date="2021-02" db="EMBL/GenBank/DDBJ databases">
        <authorList>
            <person name="Dougan E. K."/>
            <person name="Rhodes N."/>
            <person name="Thang M."/>
            <person name="Chan C."/>
        </authorList>
    </citation>
    <scope>NUCLEOTIDE SEQUENCE</scope>
</reference>
<dbReference type="OrthoDB" id="447334at2759"/>
<evidence type="ECO:0000313" key="2">
    <source>
        <dbReference type="Proteomes" id="UP000604046"/>
    </source>
</evidence>
<dbReference type="EMBL" id="CAJNDS010002748">
    <property type="protein sequence ID" value="CAE7583601.1"/>
    <property type="molecule type" value="Genomic_DNA"/>
</dbReference>
<gene>
    <name evidence="1" type="ORF">SNAT2548_LOCUS33291</name>
</gene>
<dbReference type="AlphaFoldDB" id="A0A812UWP4"/>
<name>A0A812UWP4_9DINO</name>
<sequence>MSSRILGRRQDFTDGFGLCSPGRWPPNRRRCAADTPALALAEHMGAGLLDFLRSRLDLHTLVAKFADGKIASCPFSDELVAEGRELVFSMLESAGAALPVREKSQGQPFYLAALEEILRVSGDPDYRAFFSSSVSFAKGVRLGHASKLPRVPAVFEKKTKWRRYEDEAEGQILRENCISAKQHADVVQQQFLAAVKLGAMDEMSLKSARDKFGGDPAVASLGAIEKKDGSHRVVHDGTHGVGVNARVKFRV</sequence>
<evidence type="ECO:0000313" key="1">
    <source>
        <dbReference type="EMBL" id="CAE7583601.1"/>
    </source>
</evidence>